<evidence type="ECO:0000256" key="7">
    <source>
        <dbReference type="ARBA" id="ARBA00022723"/>
    </source>
</evidence>
<dbReference type="GO" id="GO:0004556">
    <property type="term" value="F:alpha-amylase activity"/>
    <property type="evidence" value="ECO:0007669"/>
    <property type="project" value="UniProtKB-UniRule"/>
</dbReference>
<evidence type="ECO:0000256" key="10">
    <source>
        <dbReference type="ARBA" id="ARBA00023214"/>
    </source>
</evidence>
<dbReference type="SUPFAM" id="SSF51445">
    <property type="entry name" value="(Trans)glycosidases"/>
    <property type="match status" value="1"/>
</dbReference>
<dbReference type="Gene3D" id="3.20.20.80">
    <property type="entry name" value="Glycosidases"/>
    <property type="match status" value="1"/>
</dbReference>
<evidence type="ECO:0000259" key="16">
    <source>
        <dbReference type="SMART" id="SM00632"/>
    </source>
</evidence>
<dbReference type="AlphaFoldDB" id="A0AA88L440"/>
<gene>
    <name evidence="18" type="ORF">QYM36_011072</name>
</gene>
<keyword evidence="9" id="KW-0106">Calcium</keyword>
<dbReference type="SUPFAM" id="SSF51011">
    <property type="entry name" value="Glycosyl hydrolase domain"/>
    <property type="match status" value="1"/>
</dbReference>
<dbReference type="PRINTS" id="PR00110">
    <property type="entry name" value="ALPHAAMYLASE"/>
</dbReference>
<comment type="subunit">
    <text evidence="5">Monomer.</text>
</comment>
<keyword evidence="8 14" id="KW-0378">Hydrolase</keyword>
<dbReference type="SMART" id="SM00632">
    <property type="entry name" value="Aamy_C"/>
    <property type="match status" value="1"/>
</dbReference>
<dbReference type="EC" id="3.2.1.1" evidence="6 14"/>
<evidence type="ECO:0000256" key="2">
    <source>
        <dbReference type="ARBA" id="ARBA00001913"/>
    </source>
</evidence>
<evidence type="ECO:0000313" key="18">
    <source>
        <dbReference type="EMBL" id="KAK2712259.1"/>
    </source>
</evidence>
<dbReference type="InterPro" id="IPR006046">
    <property type="entry name" value="Alpha_amylase"/>
</dbReference>
<evidence type="ECO:0000256" key="8">
    <source>
        <dbReference type="ARBA" id="ARBA00022801"/>
    </source>
</evidence>
<evidence type="ECO:0000256" key="11">
    <source>
        <dbReference type="ARBA" id="ARBA00023277"/>
    </source>
</evidence>
<dbReference type="EMBL" id="JAVRJZ010000015">
    <property type="protein sequence ID" value="KAK2712259.1"/>
    <property type="molecule type" value="Genomic_DNA"/>
</dbReference>
<keyword evidence="15" id="KW-0732">Signal</keyword>
<evidence type="ECO:0000256" key="15">
    <source>
        <dbReference type="SAM" id="SignalP"/>
    </source>
</evidence>
<evidence type="ECO:0000256" key="13">
    <source>
        <dbReference type="RuleBase" id="RU003615"/>
    </source>
</evidence>
<name>A0AA88L440_ARTSF</name>
<reference evidence="18" key="1">
    <citation type="submission" date="2023-07" db="EMBL/GenBank/DDBJ databases">
        <title>Chromosome-level genome assembly of Artemia franciscana.</title>
        <authorList>
            <person name="Jo E."/>
        </authorList>
    </citation>
    <scope>NUCLEOTIDE SEQUENCE</scope>
    <source>
        <tissue evidence="18">Whole body</tissue>
    </source>
</reference>
<protein>
    <recommendedName>
        <fullName evidence="6 14">Alpha-amylase</fullName>
        <ecNumber evidence="6 14">3.2.1.1</ecNumber>
    </recommendedName>
</protein>
<evidence type="ECO:0000256" key="12">
    <source>
        <dbReference type="ARBA" id="ARBA00023295"/>
    </source>
</evidence>
<evidence type="ECO:0000256" key="1">
    <source>
        <dbReference type="ARBA" id="ARBA00000548"/>
    </source>
</evidence>
<comment type="cofactor">
    <cofactor evidence="2">
        <name>Ca(2+)</name>
        <dbReference type="ChEBI" id="CHEBI:29108"/>
    </cofactor>
</comment>
<dbReference type="InterPro" id="IPR017853">
    <property type="entry name" value="GH"/>
</dbReference>
<keyword evidence="11 14" id="KW-0119">Carbohydrate metabolism</keyword>
<keyword evidence="7" id="KW-0479">Metal-binding</keyword>
<dbReference type="SMART" id="SM00642">
    <property type="entry name" value="Aamy"/>
    <property type="match status" value="1"/>
</dbReference>
<feature type="non-terminal residue" evidence="18">
    <location>
        <position position="1"/>
    </location>
</feature>
<keyword evidence="12 14" id="KW-0326">Glycosidase</keyword>
<evidence type="ECO:0000256" key="14">
    <source>
        <dbReference type="RuleBase" id="RU361134"/>
    </source>
</evidence>
<evidence type="ECO:0000313" key="19">
    <source>
        <dbReference type="Proteomes" id="UP001187531"/>
    </source>
</evidence>
<organism evidence="18 19">
    <name type="scientific">Artemia franciscana</name>
    <name type="common">Brine shrimp</name>
    <name type="synonym">Artemia sanfranciscana</name>
    <dbReference type="NCBI Taxonomy" id="6661"/>
    <lineage>
        <taxon>Eukaryota</taxon>
        <taxon>Metazoa</taxon>
        <taxon>Ecdysozoa</taxon>
        <taxon>Arthropoda</taxon>
        <taxon>Crustacea</taxon>
        <taxon>Branchiopoda</taxon>
        <taxon>Anostraca</taxon>
        <taxon>Artemiidae</taxon>
        <taxon>Artemia</taxon>
    </lineage>
</organism>
<evidence type="ECO:0000256" key="5">
    <source>
        <dbReference type="ARBA" id="ARBA00011245"/>
    </source>
</evidence>
<proteinExistence type="inferred from homology"/>
<evidence type="ECO:0000256" key="4">
    <source>
        <dbReference type="ARBA" id="ARBA00008061"/>
    </source>
</evidence>
<dbReference type="GO" id="GO:0005975">
    <property type="term" value="P:carbohydrate metabolic process"/>
    <property type="evidence" value="ECO:0007669"/>
    <property type="project" value="InterPro"/>
</dbReference>
<dbReference type="Pfam" id="PF00128">
    <property type="entry name" value="Alpha-amylase"/>
    <property type="match status" value="1"/>
</dbReference>
<evidence type="ECO:0000256" key="6">
    <source>
        <dbReference type="ARBA" id="ARBA00012595"/>
    </source>
</evidence>
<evidence type="ECO:0000259" key="17">
    <source>
        <dbReference type="SMART" id="SM00642"/>
    </source>
</evidence>
<feature type="domain" description="Alpha-amylase C-terminal" evidence="16">
    <location>
        <begin position="418"/>
        <end position="492"/>
    </location>
</feature>
<dbReference type="InterPro" id="IPR013780">
    <property type="entry name" value="Glyco_hydro_b"/>
</dbReference>
<keyword evidence="10" id="KW-0868">Chloride</keyword>
<dbReference type="CDD" id="cd11317">
    <property type="entry name" value="AmyAc_bac_euk_AmyA"/>
    <property type="match status" value="1"/>
</dbReference>
<dbReference type="InterPro" id="IPR006047">
    <property type="entry name" value="GH13_cat_dom"/>
</dbReference>
<dbReference type="Gene3D" id="2.60.40.1180">
    <property type="entry name" value="Golgi alpha-mannosidase II"/>
    <property type="match status" value="1"/>
</dbReference>
<comment type="cofactor">
    <cofactor evidence="3">
        <name>chloride</name>
        <dbReference type="ChEBI" id="CHEBI:17996"/>
    </cofactor>
</comment>
<comment type="catalytic activity">
    <reaction evidence="1 14">
        <text>Endohydrolysis of (1-&gt;4)-alpha-D-glucosidic linkages in polysaccharides containing three or more (1-&gt;4)-alpha-linked D-glucose units.</text>
        <dbReference type="EC" id="3.2.1.1"/>
    </reaction>
</comment>
<feature type="signal peptide" evidence="15">
    <location>
        <begin position="1"/>
        <end position="23"/>
    </location>
</feature>
<feature type="chain" id="PRO_5041676162" description="Alpha-amylase" evidence="15">
    <location>
        <begin position="24"/>
        <end position="716"/>
    </location>
</feature>
<evidence type="ECO:0000256" key="3">
    <source>
        <dbReference type="ARBA" id="ARBA00001923"/>
    </source>
</evidence>
<dbReference type="PANTHER" id="PTHR43447">
    <property type="entry name" value="ALPHA-AMYLASE"/>
    <property type="match status" value="1"/>
</dbReference>
<evidence type="ECO:0000256" key="9">
    <source>
        <dbReference type="ARBA" id="ARBA00022837"/>
    </source>
</evidence>
<dbReference type="InterPro" id="IPR031319">
    <property type="entry name" value="A-amylase_C"/>
</dbReference>
<sequence length="716" mass="78373">VSHIRFQEMKMLFILALFGAAAAQYAQGPECGGKQACVHLFEWKWKDIAEECERFLAPAGYCCVQVSPPTEHVILPDDNYPWWQRYQPASHRFYSRSGTEEEFINMVHRCNAVQVRIIVDAVVNHMTGLGRLGTGHGGSTYDGDAHDFPGVPFSREHFTPRDMCPSGDGNVNNYGDPNNVRNCYLVGLTDLYGSLPYVRQKITDYFNHMVEIGVAGVRIDAAKHMWPEDINVMLSGVNPLPTDQNFPPGSKFWVFTEVIDRNDGAIKVDEYYDMGLVTEFRYCSKIAWGARDFGQLGGLVDYGWGMARQDKAMVFTDNHDNQRGHGGAGDVVTHKDPRDYIFANAYMLAHPYGFPKVMSSYEFTNSDQGPPTSGGGSTNDVTINGDNSCGGGWICEHRWNAIYKMVSFRNAVHGTDIENYYNDGNLVGFSRGNKGFFAMVKSGSASMTMQTGMPAGSYCEIISGCATQITVGSDGNALIEINTDESIIAFCQGCNGDGPGVITRTPGPTTSTTSGPTLPPITEGNHRTVVFVFAQTNPGQDLFIRGGIDHLIRPGCVEDAETSECAIDISVNSLGTTEHYAKYNAWNTGETKLDWYGVQAGQGLYNGAPAEGTALAWTSKSSTDPGFQPLNVYGDHYWMVDTVMDCSDSEDGWFELKSYGTNGLGWETDVTQGGCTGTAGGSAPYTSTNHLAKCGYINVFKFGIPSCEINQFPIRE</sequence>
<comment type="similarity">
    <text evidence="4 13">Belongs to the glycosyl hydrolase 13 family.</text>
</comment>
<feature type="domain" description="Glycosyl hydrolase family 13 catalytic" evidence="17">
    <location>
        <begin position="35"/>
        <end position="409"/>
    </location>
</feature>
<keyword evidence="19" id="KW-1185">Reference proteome</keyword>
<accession>A0AA88L440</accession>
<comment type="caution">
    <text evidence="18">The sequence shown here is derived from an EMBL/GenBank/DDBJ whole genome shotgun (WGS) entry which is preliminary data.</text>
</comment>
<dbReference type="Proteomes" id="UP001187531">
    <property type="component" value="Unassembled WGS sequence"/>
</dbReference>
<dbReference type="GO" id="GO:0046872">
    <property type="term" value="F:metal ion binding"/>
    <property type="evidence" value="ECO:0007669"/>
    <property type="project" value="UniProtKB-KW"/>
</dbReference>